<dbReference type="EMBL" id="JACXAF010000007">
    <property type="protein sequence ID" value="MBD1389130.1"/>
    <property type="molecule type" value="Genomic_DNA"/>
</dbReference>
<proteinExistence type="predicted"/>
<organism evidence="2 3">
    <name type="scientific">Neiella litorisoli</name>
    <dbReference type="NCBI Taxonomy" id="2771431"/>
    <lineage>
        <taxon>Bacteria</taxon>
        <taxon>Pseudomonadati</taxon>
        <taxon>Pseudomonadota</taxon>
        <taxon>Gammaproteobacteria</taxon>
        <taxon>Alteromonadales</taxon>
        <taxon>Echinimonadaceae</taxon>
        <taxon>Neiella</taxon>
    </lineage>
</organism>
<gene>
    <name evidence="2" type="ORF">IC617_06785</name>
</gene>
<dbReference type="AlphaFoldDB" id="A0A8J6ULK4"/>
<evidence type="ECO:0000256" key="1">
    <source>
        <dbReference type="SAM" id="Phobius"/>
    </source>
</evidence>
<protein>
    <submittedName>
        <fullName evidence="2">Uncharacterized protein</fullName>
    </submittedName>
</protein>
<accession>A0A8J6ULK4</accession>
<sequence length="115" mass="12364">MAGKVLTNLTHQLVAGLLEDIDKNLKRKVDVVVGLSRLAGGTLTLIGCILVFVFVQAALDPTATIEINGVPTKDQMDKIVAVIFSALFPIFGLFLSFAPARLLDGWATKIIDRLS</sequence>
<keyword evidence="1" id="KW-1133">Transmembrane helix</keyword>
<feature type="transmembrane region" description="Helical" evidence="1">
    <location>
        <begin position="79"/>
        <end position="103"/>
    </location>
</feature>
<keyword evidence="3" id="KW-1185">Reference proteome</keyword>
<evidence type="ECO:0000313" key="2">
    <source>
        <dbReference type="EMBL" id="MBD1389130.1"/>
    </source>
</evidence>
<reference evidence="2" key="1">
    <citation type="submission" date="2020-09" db="EMBL/GenBank/DDBJ databases">
        <title>A novel bacterium of genus Neiella, isolated from South China Sea.</title>
        <authorList>
            <person name="Huang H."/>
            <person name="Mo K."/>
            <person name="Hu Y."/>
        </authorList>
    </citation>
    <scope>NUCLEOTIDE SEQUENCE</scope>
    <source>
        <strain evidence="2">HB171785</strain>
    </source>
</reference>
<evidence type="ECO:0000313" key="3">
    <source>
        <dbReference type="Proteomes" id="UP000638014"/>
    </source>
</evidence>
<dbReference type="Proteomes" id="UP000638014">
    <property type="component" value="Unassembled WGS sequence"/>
</dbReference>
<name>A0A8J6ULK4_9GAMM</name>
<feature type="transmembrane region" description="Helical" evidence="1">
    <location>
        <begin position="35"/>
        <end position="59"/>
    </location>
</feature>
<dbReference type="RefSeq" id="WP_191144236.1">
    <property type="nucleotide sequence ID" value="NZ_JACXAF010000007.1"/>
</dbReference>
<keyword evidence="1" id="KW-0812">Transmembrane</keyword>
<comment type="caution">
    <text evidence="2">The sequence shown here is derived from an EMBL/GenBank/DDBJ whole genome shotgun (WGS) entry which is preliminary data.</text>
</comment>
<keyword evidence="1" id="KW-0472">Membrane</keyword>